<keyword evidence="3 6" id="KW-0460">Magnesium</keyword>
<gene>
    <name evidence="6 8" type="primary">menD</name>
    <name evidence="8" type="ORF">SAMEA104719789_01238</name>
</gene>
<evidence type="ECO:0000259" key="7">
    <source>
        <dbReference type="Pfam" id="PF02776"/>
    </source>
</evidence>
<dbReference type="GO" id="GO:0030976">
    <property type="term" value="F:thiamine pyrophosphate binding"/>
    <property type="evidence" value="ECO:0007669"/>
    <property type="project" value="UniProtKB-UniRule"/>
</dbReference>
<comment type="pathway">
    <text evidence="6">Quinol/quinone metabolism; 1,4-dihydroxy-2-naphthoate biosynthesis; 1,4-dihydroxy-2-naphthoate from chorismate: step 2/7.</text>
</comment>
<sequence length="556" mass="63459">MNLSPHFSANLNVQLLAASLEAMGVEHIVFSPGSRNGALMMHFNALNSFKTYVLVDERSAAYTALGMAQKLKKPVVICCTSGSAAANYYPAVTEAFYQNIPLIVLTTDRPRKFIDQFNGQTIRQENLFEKHTYHNENLLEGDDDETLTGNFLSLKKSVTKCIEKSGPVHINFPLAEPLYEKVSDLKIHFEKLTLPRTEKPKIRFKDFEKIVTESQKIMFLVGMHDFDAEFNSLVEEISALPNVIFLTENTSNLHTKAIISQIDNALFTMPREREKDFAPDLLITLGQNIISKKIKNFLRENPPKTHWHVDPYWHPDTFYVLSKKIQAKSVEFLQGFKNLKLEEKSNYRSIWLNLKEEKNNRQAAFLENTSFSDLKVFEKIIQNLPQNIQLHYSNSSVIRYAQLFEHEASIQVFCNRGTSGIDGSTSTAIGHAMLSKRQTTLVTGDLSFFYDSNALWNKYIPSNFRIILINNGGGDIFKIIPGPSETGVLNEFFFTPHQLNPLHLANLYHFKYLEANNLDELQQQLNSLWQGNKPKILAVNTYNQDNSGILKEFMKA</sequence>
<comment type="similarity">
    <text evidence="6">Belongs to the TPP enzyme family. MenD subfamily.</text>
</comment>
<evidence type="ECO:0000256" key="3">
    <source>
        <dbReference type="ARBA" id="ARBA00022842"/>
    </source>
</evidence>
<keyword evidence="9" id="KW-1185">Reference proteome</keyword>
<evidence type="ECO:0000256" key="6">
    <source>
        <dbReference type="HAMAP-Rule" id="MF_01659"/>
    </source>
</evidence>
<reference evidence="8 9" key="1">
    <citation type="submission" date="2018-09" db="EMBL/GenBank/DDBJ databases">
        <authorList>
            <consortium name="Pathogen Informatics"/>
        </authorList>
    </citation>
    <scope>NUCLEOTIDE SEQUENCE [LARGE SCALE GENOMIC DNA]</scope>
    <source>
        <strain evidence="8 9">OH-22767</strain>
    </source>
</reference>
<proteinExistence type="inferred from homology"/>
<evidence type="ECO:0000256" key="2">
    <source>
        <dbReference type="ARBA" id="ARBA00022723"/>
    </source>
</evidence>
<dbReference type="Gene3D" id="3.40.50.970">
    <property type="match status" value="2"/>
</dbReference>
<dbReference type="OrthoDB" id="9791859at2"/>
<evidence type="ECO:0000256" key="5">
    <source>
        <dbReference type="ARBA" id="ARBA00023211"/>
    </source>
</evidence>
<organism evidence="8 9">
    <name type="scientific">Candidatus Ornithobacterium hominis</name>
    <dbReference type="NCBI Taxonomy" id="2497989"/>
    <lineage>
        <taxon>Bacteria</taxon>
        <taxon>Pseudomonadati</taxon>
        <taxon>Bacteroidota</taxon>
        <taxon>Flavobacteriia</taxon>
        <taxon>Flavobacteriales</taxon>
        <taxon>Weeksellaceae</taxon>
        <taxon>Ornithobacterium</taxon>
    </lineage>
</organism>
<dbReference type="AlphaFoldDB" id="A0A383U0Q3"/>
<comment type="cofactor">
    <cofactor evidence="6">
        <name>thiamine diphosphate</name>
        <dbReference type="ChEBI" id="CHEBI:58937"/>
    </cofactor>
    <text evidence="6">Binds 1 thiamine pyrophosphate per subunit.</text>
</comment>
<dbReference type="PANTHER" id="PTHR42916">
    <property type="entry name" value="2-SUCCINYL-5-ENOLPYRUVYL-6-HYDROXY-3-CYCLOHEXENE-1-CARBOXYLATE SYNTHASE"/>
    <property type="match status" value="1"/>
</dbReference>
<dbReference type="EMBL" id="UNSC01000005">
    <property type="protein sequence ID" value="SZD73425.1"/>
    <property type="molecule type" value="Genomic_DNA"/>
</dbReference>
<evidence type="ECO:0000256" key="1">
    <source>
        <dbReference type="ARBA" id="ARBA00022679"/>
    </source>
</evidence>
<dbReference type="PIRSF" id="PIRSF004983">
    <property type="entry name" value="MenD"/>
    <property type="match status" value="1"/>
</dbReference>
<accession>A0A383U0Q3</accession>
<dbReference type="RefSeq" id="WP_119059497.1">
    <property type="nucleotide sequence ID" value="NZ_UNSC01000005.1"/>
</dbReference>
<dbReference type="CDD" id="cd02009">
    <property type="entry name" value="TPP_SHCHC_synthase"/>
    <property type="match status" value="1"/>
</dbReference>
<dbReference type="Gene3D" id="3.40.50.1220">
    <property type="entry name" value="TPP-binding domain"/>
    <property type="match status" value="1"/>
</dbReference>
<dbReference type="UniPathway" id="UPA01057">
    <property type="reaction ID" value="UER00164"/>
</dbReference>
<dbReference type="InterPro" id="IPR029061">
    <property type="entry name" value="THDP-binding"/>
</dbReference>
<dbReference type="HAMAP" id="MF_01659">
    <property type="entry name" value="MenD"/>
    <property type="match status" value="1"/>
</dbReference>
<protein>
    <recommendedName>
        <fullName evidence="6">2-succinyl-5-enolpyruvyl-6-hydroxy-3-cyclohexene-1-carboxylate synthase</fullName>
        <shortName evidence="6">SEPHCHC synthase</shortName>
        <ecNumber evidence="6">2.2.1.9</ecNumber>
    </recommendedName>
    <alternativeName>
        <fullName evidence="6">Menaquinone biosynthesis protein MenD</fullName>
    </alternativeName>
</protein>
<dbReference type="UniPathway" id="UPA00079"/>
<keyword evidence="5 6" id="KW-0464">Manganese</keyword>
<keyword evidence="4 6" id="KW-0786">Thiamine pyrophosphate</keyword>
<dbReference type="Pfam" id="PF02776">
    <property type="entry name" value="TPP_enzyme_N"/>
    <property type="match status" value="1"/>
</dbReference>
<evidence type="ECO:0000313" key="8">
    <source>
        <dbReference type="EMBL" id="SZD73425.1"/>
    </source>
</evidence>
<keyword evidence="1 6" id="KW-0808">Transferase</keyword>
<evidence type="ECO:0000256" key="4">
    <source>
        <dbReference type="ARBA" id="ARBA00023052"/>
    </source>
</evidence>
<dbReference type="GO" id="GO:0009234">
    <property type="term" value="P:menaquinone biosynthetic process"/>
    <property type="evidence" value="ECO:0007669"/>
    <property type="project" value="UniProtKB-UniRule"/>
</dbReference>
<comment type="pathway">
    <text evidence="6">Quinol/quinone metabolism; menaquinone biosynthesis.</text>
</comment>
<evidence type="ECO:0000313" key="9">
    <source>
        <dbReference type="Proteomes" id="UP000262142"/>
    </source>
</evidence>
<keyword evidence="6" id="KW-0474">Menaquinone biosynthesis</keyword>
<comment type="subunit">
    <text evidence="6">Homodimer.</text>
</comment>
<dbReference type="SUPFAM" id="SSF52518">
    <property type="entry name" value="Thiamin diphosphate-binding fold (THDP-binding)"/>
    <property type="match status" value="2"/>
</dbReference>
<dbReference type="GO" id="GO:0070204">
    <property type="term" value="F:2-succinyl-5-enolpyruvyl-6-hydroxy-3-cyclohexene-1-carboxylic-acid synthase activity"/>
    <property type="evidence" value="ECO:0007669"/>
    <property type="project" value="UniProtKB-UniRule"/>
</dbReference>
<dbReference type="GO" id="GO:0000287">
    <property type="term" value="F:magnesium ion binding"/>
    <property type="evidence" value="ECO:0007669"/>
    <property type="project" value="UniProtKB-UniRule"/>
</dbReference>
<dbReference type="InterPro" id="IPR004433">
    <property type="entry name" value="MenaQ_synth_MenD"/>
</dbReference>
<dbReference type="CDD" id="cd07037">
    <property type="entry name" value="TPP_PYR_MenD"/>
    <property type="match status" value="1"/>
</dbReference>
<comment type="catalytic activity">
    <reaction evidence="6">
        <text>isochorismate + 2-oxoglutarate + H(+) = 5-enolpyruvoyl-6-hydroxy-2-succinyl-cyclohex-3-ene-1-carboxylate + CO2</text>
        <dbReference type="Rhea" id="RHEA:25593"/>
        <dbReference type="ChEBI" id="CHEBI:15378"/>
        <dbReference type="ChEBI" id="CHEBI:16526"/>
        <dbReference type="ChEBI" id="CHEBI:16810"/>
        <dbReference type="ChEBI" id="CHEBI:29780"/>
        <dbReference type="ChEBI" id="CHEBI:58818"/>
        <dbReference type="EC" id="2.2.1.9"/>
    </reaction>
</comment>
<name>A0A383U0Q3_9FLAO</name>
<dbReference type="Proteomes" id="UP000262142">
    <property type="component" value="Unassembled WGS sequence"/>
</dbReference>
<dbReference type="GO" id="GO:0030145">
    <property type="term" value="F:manganese ion binding"/>
    <property type="evidence" value="ECO:0007669"/>
    <property type="project" value="UniProtKB-UniRule"/>
</dbReference>
<dbReference type="PANTHER" id="PTHR42916:SF1">
    <property type="entry name" value="PROTEIN PHYLLO, CHLOROPLASTIC"/>
    <property type="match status" value="1"/>
</dbReference>
<feature type="domain" description="Thiamine pyrophosphate enzyme N-terminal TPP-binding" evidence="7">
    <location>
        <begin position="14"/>
        <end position="116"/>
    </location>
</feature>
<keyword evidence="2 6" id="KW-0479">Metal-binding</keyword>
<dbReference type="EC" id="2.2.1.9" evidence="6"/>
<comment type="function">
    <text evidence="6">Catalyzes the thiamine diphosphate-dependent decarboxylation of 2-oxoglutarate and the subsequent addition of the resulting succinic semialdehyde-thiamine pyrophosphate anion to isochorismate to yield 2-succinyl-5-enolpyruvyl-6-hydroxy-3-cyclohexene-1-carboxylate (SEPHCHC).</text>
</comment>
<dbReference type="NCBIfam" id="TIGR00173">
    <property type="entry name" value="menD"/>
    <property type="match status" value="1"/>
</dbReference>
<dbReference type="InterPro" id="IPR012001">
    <property type="entry name" value="Thiamin_PyroP_enz_TPP-bd_dom"/>
</dbReference>
<comment type="cofactor">
    <cofactor evidence="6">
        <name>Mg(2+)</name>
        <dbReference type="ChEBI" id="CHEBI:18420"/>
    </cofactor>
    <cofactor evidence="6">
        <name>Mn(2+)</name>
        <dbReference type="ChEBI" id="CHEBI:29035"/>
    </cofactor>
</comment>